<evidence type="ECO:0000256" key="2">
    <source>
        <dbReference type="ARBA" id="ARBA00022679"/>
    </source>
</evidence>
<evidence type="ECO:0000256" key="1">
    <source>
        <dbReference type="ARBA" id="ARBA00022676"/>
    </source>
</evidence>
<sequence>MQVNEYFEGKVKSIAFSNGEGKATAGVMAVGEYEFGTSENELMKVVSGELEVKLPGADAFESFKTGHNFRVAANEKFQVVVKQETAYLCFYG</sequence>
<keyword evidence="4" id="KW-1185">Reference proteome</keyword>
<organism evidence="3 4">
    <name type="scientific">Roseiconus lacunae</name>
    <dbReference type="NCBI Taxonomy" id="2605694"/>
    <lineage>
        <taxon>Bacteria</taxon>
        <taxon>Pseudomonadati</taxon>
        <taxon>Planctomycetota</taxon>
        <taxon>Planctomycetia</taxon>
        <taxon>Pirellulales</taxon>
        <taxon>Pirellulaceae</taxon>
        <taxon>Roseiconus</taxon>
    </lineage>
</organism>
<accession>A0ABT7PJ52</accession>
<protein>
    <submittedName>
        <fullName evidence="3">Pyrimidine/purine nucleoside phosphorylase</fullName>
    </submittedName>
</protein>
<keyword evidence="2" id="KW-0808">Transferase</keyword>
<dbReference type="InterPro" id="IPR014710">
    <property type="entry name" value="RmlC-like_jellyroll"/>
</dbReference>
<proteinExistence type="predicted"/>
<dbReference type="Pfam" id="PF06865">
    <property type="entry name" value="Ppnp"/>
    <property type="match status" value="1"/>
</dbReference>
<evidence type="ECO:0000313" key="3">
    <source>
        <dbReference type="EMBL" id="MDM4016528.1"/>
    </source>
</evidence>
<comment type="caution">
    <text evidence="3">The sequence shown here is derived from an EMBL/GenBank/DDBJ whole genome shotgun (WGS) entry which is preliminary data.</text>
</comment>
<dbReference type="PANTHER" id="PTHR36540:SF1">
    <property type="entry name" value="PYRIMIDINE_PURINE NUCLEOSIDE PHOSPHORYLASE"/>
    <property type="match status" value="1"/>
</dbReference>
<name>A0ABT7PJ52_9BACT</name>
<dbReference type="RefSeq" id="WP_149496989.1">
    <property type="nucleotide sequence ID" value="NZ_CP141221.1"/>
</dbReference>
<keyword evidence="1" id="KW-0328">Glycosyltransferase</keyword>
<evidence type="ECO:0000313" key="4">
    <source>
        <dbReference type="Proteomes" id="UP001239462"/>
    </source>
</evidence>
<gene>
    <name evidence="3" type="ORF">QTN89_13875</name>
</gene>
<dbReference type="Gene3D" id="2.60.120.10">
    <property type="entry name" value="Jelly Rolls"/>
    <property type="match status" value="1"/>
</dbReference>
<dbReference type="Proteomes" id="UP001239462">
    <property type="component" value="Unassembled WGS sequence"/>
</dbReference>
<dbReference type="EMBL" id="JASZZN010000009">
    <property type="protein sequence ID" value="MDM4016528.1"/>
    <property type="molecule type" value="Genomic_DNA"/>
</dbReference>
<dbReference type="InterPro" id="IPR011051">
    <property type="entry name" value="RmlC_Cupin_sf"/>
</dbReference>
<dbReference type="PANTHER" id="PTHR36540">
    <property type="entry name" value="PYRIMIDINE/PURINE NUCLEOSIDE PHOSPHORYLASE"/>
    <property type="match status" value="1"/>
</dbReference>
<reference evidence="3 4" key="1">
    <citation type="submission" date="2023-06" db="EMBL/GenBank/DDBJ databases">
        <title>Roseiconus lacunae JC819 isolated from Gulf of Mannar region, Tamil Nadu.</title>
        <authorList>
            <person name="Pk S."/>
            <person name="Ch S."/>
            <person name="Ch V.R."/>
        </authorList>
    </citation>
    <scope>NUCLEOTIDE SEQUENCE [LARGE SCALE GENOMIC DNA]</scope>
    <source>
        <strain evidence="3 4">JC819</strain>
    </source>
</reference>
<dbReference type="SUPFAM" id="SSF51182">
    <property type="entry name" value="RmlC-like cupins"/>
    <property type="match status" value="1"/>
</dbReference>
<dbReference type="InterPro" id="IPR009664">
    <property type="entry name" value="Ppnp"/>
</dbReference>